<dbReference type="InterPro" id="IPR013320">
    <property type="entry name" value="ConA-like_dom_sf"/>
</dbReference>
<sequence>MMMKNKKKYYGLLAGVMALALAVPFVGVNIAKADTLHKHLVAWYDFNDGTLTNSKGESLATPIVKGLGNYNGEVKYDANRDENIAGHSLRLDGNYGVKLNTKNLGANYSVSLWVKPEKKVPVNTPVVFVGYHDPELWYSVSGNDDKNRLKFWYNNGADFKWVTKTFADYDAAQWHHIVLTADGKENKAYFDGKLLSTDQFLEVMNGENQDIILGANNWDSCYSGLIDDVMVYDRTISADEVNRLFTDDIKPVESADKDIEKNLVSSYDFENGIGDAKAIVKGMGAYNGEITYVDGIKGKAVDFNDFGLDLGNKINGTDFTITFSVCPDKSQADNQVLMLLGYHNKEHWLALSGDGADQEYKLWGRTDGVKTIGNAQPMSWTTVGNPTVPNGVWSQVALVGTDGNITMYVDGQKVVSGISNNPLGSENDSILFGANNWDACFDGKVDDIKIYNKAMSEDTVEDIAEAFKESRVQRSLELACSFNAIGGNNKEAGQIRYDLSLPTSVLGSNITWKSSDESVISNKGVVAIDNKKHEVTLTADVKVDGTKGHVELKFVVDALDKTALNALIETAEGYDLSFMTEESADRLRSAIAEAKAATSFDEIDNATLHIESSIKALTPADEYEDPFDMIPESKVELTMKPGEEQVLFVLPDAIEKMVKVEYTSNDEAVSFEEGKATAKAVGKAIVTAKVTALSDGFAMDYSTAVKVAKDEPVTPAPSGGSSSGGSSSSGSGSGSSAGAVAGTTIPVVAGNTGAQTQIPDAQVPAAGGSQSTKPKNDKVDEKAEETTENSDETVVDDAASDTTDDEAVDETEETTIEEEATPEAGEASGTSPVVVIIAALVIVGAAILAILAKLGILKL</sequence>
<feature type="compositionally biased region" description="Acidic residues" evidence="3">
    <location>
        <begin position="786"/>
        <end position="821"/>
    </location>
</feature>
<comment type="caution">
    <text evidence="6">The sequence shown here is derived from an EMBL/GenBank/DDBJ whole genome shotgun (WGS) entry which is preliminary data.</text>
</comment>
<reference evidence="6" key="1">
    <citation type="submission" date="2019-04" db="EMBL/GenBank/DDBJ databases">
        <title>Evolution of Biomass-Degrading Anaerobic Consortia Revealed by Metagenomics.</title>
        <authorList>
            <person name="Peng X."/>
        </authorList>
    </citation>
    <scope>NUCLEOTIDE SEQUENCE</scope>
    <source>
        <strain evidence="6">SIG311</strain>
    </source>
</reference>
<feature type="region of interest" description="Disordered" evidence="3">
    <location>
        <begin position="711"/>
        <end position="738"/>
    </location>
</feature>
<evidence type="ECO:0000313" key="6">
    <source>
        <dbReference type="EMBL" id="MBE5918284.1"/>
    </source>
</evidence>
<gene>
    <name evidence="6" type="ORF">E7272_00415</name>
</gene>
<dbReference type="SUPFAM" id="SSF49899">
    <property type="entry name" value="Concanavalin A-like lectins/glucanases"/>
    <property type="match status" value="2"/>
</dbReference>
<keyword evidence="4" id="KW-1133">Transmembrane helix</keyword>
<dbReference type="EMBL" id="SVER01000001">
    <property type="protein sequence ID" value="MBE5918284.1"/>
    <property type="molecule type" value="Genomic_DNA"/>
</dbReference>
<keyword evidence="4" id="KW-0812">Transmembrane</keyword>
<feature type="domain" description="LamG-like jellyroll fold" evidence="5">
    <location>
        <begin position="106"/>
        <end position="239"/>
    </location>
</feature>
<protein>
    <submittedName>
        <fullName evidence="6">LamG domain-containing protein</fullName>
    </submittedName>
</protein>
<feature type="compositionally biased region" description="Low complexity" evidence="3">
    <location>
        <begin position="718"/>
        <end position="736"/>
    </location>
</feature>
<dbReference type="Pfam" id="PF13385">
    <property type="entry name" value="Laminin_G_3"/>
    <property type="match status" value="2"/>
</dbReference>
<dbReference type="InterPro" id="IPR006558">
    <property type="entry name" value="LamG-like"/>
</dbReference>
<feature type="region of interest" description="Disordered" evidence="3">
    <location>
        <begin position="760"/>
        <end position="828"/>
    </location>
</feature>
<organism evidence="6 7">
    <name type="scientific">Pseudobutyrivibrio ruminis</name>
    <dbReference type="NCBI Taxonomy" id="46206"/>
    <lineage>
        <taxon>Bacteria</taxon>
        <taxon>Bacillati</taxon>
        <taxon>Bacillota</taxon>
        <taxon>Clostridia</taxon>
        <taxon>Lachnospirales</taxon>
        <taxon>Lachnospiraceae</taxon>
        <taxon>Pseudobutyrivibrio</taxon>
    </lineage>
</organism>
<keyword evidence="2" id="KW-1015">Disulfide bond</keyword>
<evidence type="ECO:0000313" key="7">
    <source>
        <dbReference type="Proteomes" id="UP000766246"/>
    </source>
</evidence>
<keyword evidence="4" id="KW-0472">Membrane</keyword>
<name>A0A927YL01_9FIRM</name>
<evidence type="ECO:0000256" key="1">
    <source>
        <dbReference type="ARBA" id="ARBA00022729"/>
    </source>
</evidence>
<dbReference type="Proteomes" id="UP000766246">
    <property type="component" value="Unassembled WGS sequence"/>
</dbReference>
<proteinExistence type="predicted"/>
<dbReference type="AlphaFoldDB" id="A0A927YL01"/>
<feature type="transmembrane region" description="Helical" evidence="4">
    <location>
        <begin position="833"/>
        <end position="856"/>
    </location>
</feature>
<evidence type="ECO:0000259" key="5">
    <source>
        <dbReference type="SMART" id="SM00560"/>
    </source>
</evidence>
<dbReference type="PANTHER" id="PTHR42535:SF2">
    <property type="entry name" value="CHROMOSOME UNDETERMINED SCAFFOLD_146, WHOLE GENOME SHOTGUN SEQUENCE"/>
    <property type="match status" value="1"/>
</dbReference>
<dbReference type="PANTHER" id="PTHR42535">
    <property type="entry name" value="OOKINETE PROTEIN, PUTATIVE-RELATED"/>
    <property type="match status" value="1"/>
</dbReference>
<evidence type="ECO:0000256" key="2">
    <source>
        <dbReference type="ARBA" id="ARBA00023157"/>
    </source>
</evidence>
<dbReference type="InterPro" id="IPR046780">
    <property type="entry name" value="aBig_2"/>
</dbReference>
<dbReference type="Gene3D" id="1.20.1270.90">
    <property type="entry name" value="AF1782-like"/>
    <property type="match status" value="1"/>
</dbReference>
<keyword evidence="1" id="KW-0732">Signal</keyword>
<feature type="compositionally biased region" description="Basic and acidic residues" evidence="3">
    <location>
        <begin position="774"/>
        <end position="785"/>
    </location>
</feature>
<evidence type="ECO:0000256" key="4">
    <source>
        <dbReference type="SAM" id="Phobius"/>
    </source>
</evidence>
<dbReference type="SMART" id="SM00560">
    <property type="entry name" value="LamGL"/>
    <property type="match status" value="2"/>
</dbReference>
<dbReference type="Pfam" id="PF20578">
    <property type="entry name" value="aBig_2"/>
    <property type="match status" value="1"/>
</dbReference>
<feature type="domain" description="LamG-like jellyroll fold" evidence="5">
    <location>
        <begin position="317"/>
        <end position="458"/>
    </location>
</feature>
<evidence type="ECO:0000256" key="3">
    <source>
        <dbReference type="SAM" id="MobiDB-lite"/>
    </source>
</evidence>
<dbReference type="Gene3D" id="2.60.120.200">
    <property type="match status" value="2"/>
</dbReference>
<accession>A0A927YL01</accession>